<sequence>MGSNIFLTGVTGYIGGTVLDTLVTTHPEYSLTVLLRTVPNEFHERYPDVKIVKGTYDDFETIASAASQNNVVVLTLSKDSGDSDHEGSIKAIIAGLVRRSSKSFLVHLSGTGIIADWQDPTYMGKLNPKVWSDIFDIDAITSLPDSALHRNVDKIIQSAAVAHEDILKTAIVCPPDIYGTGRGLVRTRSVYMPVFLEESVKLGATFYAGNGTNTRSWVHIEDLMIIYLELVEAAVTGGGKAEWGLQGYYFAATHEAAQLDIAKAAGSILHERGILKTEEPRKVTSEQVNTMMKQFDYPGIATYMFASNSRSTADRAKKLFGYEAKASTFWENIGTDLLVGASK</sequence>
<evidence type="ECO:0000313" key="2">
    <source>
        <dbReference type="EMBL" id="KAF2492336.1"/>
    </source>
</evidence>
<organism evidence="2 3">
    <name type="scientific">Lophium mytilinum</name>
    <dbReference type="NCBI Taxonomy" id="390894"/>
    <lineage>
        <taxon>Eukaryota</taxon>
        <taxon>Fungi</taxon>
        <taxon>Dikarya</taxon>
        <taxon>Ascomycota</taxon>
        <taxon>Pezizomycotina</taxon>
        <taxon>Dothideomycetes</taxon>
        <taxon>Pleosporomycetidae</taxon>
        <taxon>Mytilinidiales</taxon>
        <taxon>Mytilinidiaceae</taxon>
        <taxon>Lophium</taxon>
    </lineage>
</organism>
<dbReference type="SUPFAM" id="SSF51735">
    <property type="entry name" value="NAD(P)-binding Rossmann-fold domains"/>
    <property type="match status" value="1"/>
</dbReference>
<accession>A0A6A6QJZ3</accession>
<dbReference type="OrthoDB" id="2130169at2759"/>
<dbReference type="AlphaFoldDB" id="A0A6A6QJZ3"/>
<evidence type="ECO:0000259" key="1">
    <source>
        <dbReference type="Pfam" id="PF13460"/>
    </source>
</evidence>
<feature type="domain" description="NAD(P)-binding" evidence="1">
    <location>
        <begin position="9"/>
        <end position="114"/>
    </location>
</feature>
<reference evidence="2" key="1">
    <citation type="journal article" date="2020" name="Stud. Mycol.">
        <title>101 Dothideomycetes genomes: a test case for predicting lifestyles and emergence of pathogens.</title>
        <authorList>
            <person name="Haridas S."/>
            <person name="Albert R."/>
            <person name="Binder M."/>
            <person name="Bloem J."/>
            <person name="Labutti K."/>
            <person name="Salamov A."/>
            <person name="Andreopoulos B."/>
            <person name="Baker S."/>
            <person name="Barry K."/>
            <person name="Bills G."/>
            <person name="Bluhm B."/>
            <person name="Cannon C."/>
            <person name="Castanera R."/>
            <person name="Culley D."/>
            <person name="Daum C."/>
            <person name="Ezra D."/>
            <person name="Gonzalez J."/>
            <person name="Henrissat B."/>
            <person name="Kuo A."/>
            <person name="Liang C."/>
            <person name="Lipzen A."/>
            <person name="Lutzoni F."/>
            <person name="Magnuson J."/>
            <person name="Mondo S."/>
            <person name="Nolan M."/>
            <person name="Ohm R."/>
            <person name="Pangilinan J."/>
            <person name="Park H.-J."/>
            <person name="Ramirez L."/>
            <person name="Alfaro M."/>
            <person name="Sun H."/>
            <person name="Tritt A."/>
            <person name="Yoshinaga Y."/>
            <person name="Zwiers L.-H."/>
            <person name="Turgeon B."/>
            <person name="Goodwin S."/>
            <person name="Spatafora J."/>
            <person name="Crous P."/>
            <person name="Grigoriev I."/>
        </authorList>
    </citation>
    <scope>NUCLEOTIDE SEQUENCE</scope>
    <source>
        <strain evidence="2">CBS 269.34</strain>
    </source>
</reference>
<name>A0A6A6QJZ3_9PEZI</name>
<dbReference type="Pfam" id="PF13460">
    <property type="entry name" value="NAD_binding_10"/>
    <property type="match status" value="1"/>
</dbReference>
<evidence type="ECO:0000313" key="3">
    <source>
        <dbReference type="Proteomes" id="UP000799750"/>
    </source>
</evidence>
<keyword evidence="3" id="KW-1185">Reference proteome</keyword>
<dbReference type="InterPro" id="IPR051783">
    <property type="entry name" value="NAD(P)-dependent_oxidoreduct"/>
</dbReference>
<dbReference type="GO" id="GO:0005737">
    <property type="term" value="C:cytoplasm"/>
    <property type="evidence" value="ECO:0007669"/>
    <property type="project" value="TreeGrafter"/>
</dbReference>
<dbReference type="InterPro" id="IPR016040">
    <property type="entry name" value="NAD(P)-bd_dom"/>
</dbReference>
<dbReference type="PANTHER" id="PTHR48079">
    <property type="entry name" value="PROTEIN YEEZ"/>
    <property type="match status" value="1"/>
</dbReference>
<dbReference type="Gene3D" id="3.40.50.720">
    <property type="entry name" value="NAD(P)-binding Rossmann-like Domain"/>
    <property type="match status" value="1"/>
</dbReference>
<gene>
    <name evidence="2" type="ORF">BU16DRAFT_542239</name>
</gene>
<dbReference type="PANTHER" id="PTHR48079:SF6">
    <property type="entry name" value="NAD(P)-BINDING DOMAIN-CONTAINING PROTEIN-RELATED"/>
    <property type="match status" value="1"/>
</dbReference>
<protein>
    <submittedName>
        <fullName evidence="2">NAD(P)-binding protein</fullName>
    </submittedName>
</protein>
<proteinExistence type="predicted"/>
<dbReference type="Proteomes" id="UP000799750">
    <property type="component" value="Unassembled WGS sequence"/>
</dbReference>
<dbReference type="GO" id="GO:0004029">
    <property type="term" value="F:aldehyde dehydrogenase (NAD+) activity"/>
    <property type="evidence" value="ECO:0007669"/>
    <property type="project" value="TreeGrafter"/>
</dbReference>
<dbReference type="EMBL" id="MU004194">
    <property type="protein sequence ID" value="KAF2492336.1"/>
    <property type="molecule type" value="Genomic_DNA"/>
</dbReference>
<dbReference type="InterPro" id="IPR036291">
    <property type="entry name" value="NAD(P)-bd_dom_sf"/>
</dbReference>